<sequence length="871" mass="100075">MSGSRHVVDYLILSEFDKLKGLTIKKQMPSNIPLISNQLDYLIDLIMPLNLHKYLNKENYTMIPLFIHSQNGLISFTKESNRYEKCYLFTISYFKKDNSYRNGTAKCISLITRLPLFESFKPLMTYILHYSFDTDGHELIQNVFHNLNTLQLHDIVGQYKFDTASRFLLTRLEDCRVPLETGDRFTVSDGLLKTFVSVNGIKFPLQIPIMSLISSNLCQFGLNLTKGSSFQRILKRITSMEILNDNKVNSPITPYSNITPLQIIINAMLLNKKILVYCYDECYNEMIELIQLLILLVDEEYPYFPILDLGNLPMIEPLSFYLIGTSNLLFKTKLDWDMYIDLDTNQIFLNQNDLDIESELDEMDLLDHEDKRSSIISNAESKIRQLFKKNSSSISQPSGPTTSSSTTTDDSLNCMLTRLNELAMWDSKKYPKIDSVKTNSFFNSQRESNFFQIGFNYRPSSIDLPSLSDTTVPVIDQKLTTQVSQLLKTHQDDLSIYISITNYILELKSVVLSAFGYQSTHTKLKEYKKFVEMKLHEDEYMNSTNSLNIELKNYIRNQKCIQPLIIEYPYNSESVYILDDANFVGSYNSRIAGNGALGKFSTKYAKTIQSRNIPQQQHHHHHQQQQQMTPRSSHSTCLTTPILYDFNDVCLSLDYSYLVSEIDGLLDNKKTNDWRLGRVKLLQLYKTLNSLLKLSNLKDNGTVNGNSNGNINGNGSRNGSIKRTTGRGRDAFESLLCFMYLKETQKKSSSDGNNQLTVTSLNNFEKLLIVSSIYYNYSSTKGKPTKRDSFKNDGKDQSGYNGVELNGDRASDSNVTKKTKNNKEIEDDEVLLEFKKFLSLVLNNSFFKKFLMSGLNDFVKLNINDFIDYHM</sequence>
<dbReference type="AlphaFoldDB" id="A0A1E4SZJ5"/>
<dbReference type="OrthoDB" id="66409at2759"/>
<dbReference type="PANTHER" id="PTHR28245:SF1">
    <property type="entry name" value="ARF3-INTERACTING PROTEIN 1"/>
    <property type="match status" value="1"/>
</dbReference>
<dbReference type="PANTHER" id="PTHR28245">
    <property type="entry name" value="ARF3-INTERACTING PROTEIN 1"/>
    <property type="match status" value="1"/>
</dbReference>
<proteinExistence type="predicted"/>
<reference evidence="3" key="1">
    <citation type="submission" date="2016-04" db="EMBL/GenBank/DDBJ databases">
        <title>Comparative genomics of biotechnologically important yeasts.</title>
        <authorList>
            <consortium name="DOE Joint Genome Institute"/>
            <person name="Riley R."/>
            <person name="Haridas S."/>
            <person name="Wolfe K.H."/>
            <person name="Lopes M.R."/>
            <person name="Hittinger C.T."/>
            <person name="Goker M."/>
            <person name="Salamov A."/>
            <person name="Wisecaver J."/>
            <person name="Long T.M."/>
            <person name="Aerts A.L."/>
            <person name="Barry K."/>
            <person name="Choi C."/>
            <person name="Clum A."/>
            <person name="Coughlan A.Y."/>
            <person name="Deshpande S."/>
            <person name="Douglass A.P."/>
            <person name="Hanson S.J."/>
            <person name="Klenk H.-P."/>
            <person name="Labutti K."/>
            <person name="Lapidus A."/>
            <person name="Lindquist E."/>
            <person name="Lipzen A."/>
            <person name="Meier-Kolthoff J.P."/>
            <person name="Ohm R.A."/>
            <person name="Otillar R.P."/>
            <person name="Pangilinan J."/>
            <person name="Peng Y."/>
            <person name="Rokas A."/>
            <person name="Rosa C.A."/>
            <person name="Scheuner C."/>
            <person name="Sibirny A.A."/>
            <person name="Slot J.C."/>
            <person name="Stielow J.B."/>
            <person name="Sun H."/>
            <person name="Kurtzman C.P."/>
            <person name="Blackwell M."/>
            <person name="Grigoriev I.V."/>
            <person name="Jeffries T.W."/>
        </authorList>
    </citation>
    <scope>NUCLEOTIDE SEQUENCE [LARGE SCALE GENOMIC DNA]</scope>
    <source>
        <strain evidence="3">NRRL YB-2248</strain>
    </source>
</reference>
<evidence type="ECO:0000313" key="3">
    <source>
        <dbReference type="Proteomes" id="UP000094801"/>
    </source>
</evidence>
<dbReference type="GO" id="GO:0051666">
    <property type="term" value="P:actin cortical patch localization"/>
    <property type="evidence" value="ECO:0007669"/>
    <property type="project" value="TreeGrafter"/>
</dbReference>
<dbReference type="EMBL" id="KV453854">
    <property type="protein sequence ID" value="ODV84908.1"/>
    <property type="molecule type" value="Genomic_DNA"/>
</dbReference>
<feature type="region of interest" description="Disordered" evidence="1">
    <location>
        <begin position="780"/>
        <end position="817"/>
    </location>
</feature>
<feature type="region of interest" description="Disordered" evidence="1">
    <location>
        <begin position="389"/>
        <end position="410"/>
    </location>
</feature>
<dbReference type="InterPro" id="IPR052809">
    <property type="entry name" value="Actin_polarity_regulatory"/>
</dbReference>
<feature type="compositionally biased region" description="Basic and acidic residues" evidence="1">
    <location>
        <begin position="785"/>
        <end position="796"/>
    </location>
</feature>
<dbReference type="GO" id="GO:0000282">
    <property type="term" value="P:cellular bud site selection"/>
    <property type="evidence" value="ECO:0007669"/>
    <property type="project" value="TreeGrafter"/>
</dbReference>
<gene>
    <name evidence="2" type="ORF">CANARDRAFT_23464</name>
</gene>
<dbReference type="Proteomes" id="UP000094801">
    <property type="component" value="Unassembled WGS sequence"/>
</dbReference>
<dbReference type="Pfam" id="PF08616">
    <property type="entry name" value="SPA"/>
    <property type="match status" value="1"/>
</dbReference>
<organism evidence="2 3">
    <name type="scientific">[Candida] arabinofermentans NRRL YB-2248</name>
    <dbReference type="NCBI Taxonomy" id="983967"/>
    <lineage>
        <taxon>Eukaryota</taxon>
        <taxon>Fungi</taxon>
        <taxon>Dikarya</taxon>
        <taxon>Ascomycota</taxon>
        <taxon>Saccharomycotina</taxon>
        <taxon>Pichiomycetes</taxon>
        <taxon>Pichiales</taxon>
        <taxon>Pichiaceae</taxon>
        <taxon>Ogataea</taxon>
        <taxon>Ogataea/Candida clade</taxon>
    </lineage>
</organism>
<dbReference type="GO" id="GO:0005935">
    <property type="term" value="C:cellular bud neck"/>
    <property type="evidence" value="ECO:0007669"/>
    <property type="project" value="TreeGrafter"/>
</dbReference>
<dbReference type="GO" id="GO:0005886">
    <property type="term" value="C:plasma membrane"/>
    <property type="evidence" value="ECO:0007669"/>
    <property type="project" value="TreeGrafter"/>
</dbReference>
<evidence type="ECO:0008006" key="4">
    <source>
        <dbReference type="Google" id="ProtNLM"/>
    </source>
</evidence>
<accession>A0A1E4SZJ5</accession>
<dbReference type="STRING" id="983967.A0A1E4SZJ5"/>
<protein>
    <recommendedName>
        <fullName evidence="4">UDENN domain-containing protein</fullName>
    </recommendedName>
</protein>
<feature type="region of interest" description="Disordered" evidence="1">
    <location>
        <begin position="611"/>
        <end position="633"/>
    </location>
</feature>
<name>A0A1E4SZJ5_9ASCO</name>
<keyword evidence="3" id="KW-1185">Reference proteome</keyword>
<feature type="compositionally biased region" description="Low complexity" evidence="1">
    <location>
        <begin position="391"/>
        <end position="410"/>
    </location>
</feature>
<evidence type="ECO:0000313" key="2">
    <source>
        <dbReference type="EMBL" id="ODV84908.1"/>
    </source>
</evidence>
<feature type="region of interest" description="Disordered" evidence="1">
    <location>
        <begin position="704"/>
        <end position="725"/>
    </location>
</feature>
<evidence type="ECO:0000256" key="1">
    <source>
        <dbReference type="SAM" id="MobiDB-lite"/>
    </source>
</evidence>
<feature type="compositionally biased region" description="Low complexity" evidence="1">
    <location>
        <begin position="704"/>
        <end position="719"/>
    </location>
</feature>